<dbReference type="RefSeq" id="WP_121247538.1">
    <property type="nucleotide sequence ID" value="NZ_RBIL01000001.1"/>
</dbReference>
<protein>
    <submittedName>
        <fullName evidence="1">Uncharacterized protein</fullName>
    </submittedName>
</protein>
<organism evidence="1 2">
    <name type="scientific">Solirubrobacter pauli</name>
    <dbReference type="NCBI Taxonomy" id="166793"/>
    <lineage>
        <taxon>Bacteria</taxon>
        <taxon>Bacillati</taxon>
        <taxon>Actinomycetota</taxon>
        <taxon>Thermoleophilia</taxon>
        <taxon>Solirubrobacterales</taxon>
        <taxon>Solirubrobacteraceae</taxon>
        <taxon>Solirubrobacter</taxon>
    </lineage>
</organism>
<sequence>MAEKKKNAKMANRNVGVEVIKDDGDKYVVIRDGFRVYGGKGVALAEAVRLATSLEASAGVSRINGDGSVTPGTVTDAGEFVEYVAA</sequence>
<dbReference type="Proteomes" id="UP000278962">
    <property type="component" value="Unassembled WGS sequence"/>
</dbReference>
<gene>
    <name evidence="1" type="ORF">C8N24_0442</name>
</gene>
<dbReference type="EMBL" id="RBIL01000001">
    <property type="protein sequence ID" value="RKQ90630.1"/>
    <property type="molecule type" value="Genomic_DNA"/>
</dbReference>
<reference evidence="1 2" key="1">
    <citation type="submission" date="2018-10" db="EMBL/GenBank/DDBJ databases">
        <title>Genomic Encyclopedia of Archaeal and Bacterial Type Strains, Phase II (KMG-II): from individual species to whole genera.</title>
        <authorList>
            <person name="Goeker M."/>
        </authorList>
    </citation>
    <scope>NUCLEOTIDE SEQUENCE [LARGE SCALE GENOMIC DNA]</scope>
    <source>
        <strain evidence="1 2">DSM 14954</strain>
    </source>
</reference>
<name>A0A660L9K9_9ACTN</name>
<keyword evidence="2" id="KW-1185">Reference proteome</keyword>
<accession>A0A660L9K9</accession>
<comment type="caution">
    <text evidence="1">The sequence shown here is derived from an EMBL/GenBank/DDBJ whole genome shotgun (WGS) entry which is preliminary data.</text>
</comment>
<evidence type="ECO:0000313" key="2">
    <source>
        <dbReference type="Proteomes" id="UP000278962"/>
    </source>
</evidence>
<dbReference type="AlphaFoldDB" id="A0A660L9K9"/>
<evidence type="ECO:0000313" key="1">
    <source>
        <dbReference type="EMBL" id="RKQ90630.1"/>
    </source>
</evidence>
<proteinExistence type="predicted"/>
<dbReference type="OrthoDB" id="9900467at2"/>